<comment type="caution">
    <text evidence="1">The sequence shown here is derived from an EMBL/GenBank/DDBJ whole genome shotgun (WGS) entry which is preliminary data.</text>
</comment>
<evidence type="ECO:0000313" key="2">
    <source>
        <dbReference type="Proteomes" id="UP000770015"/>
    </source>
</evidence>
<dbReference type="PANTHER" id="PTHR28037:SF1">
    <property type="entry name" value="ALCOHOL O-ACETYLTRANSFERASE 1-RELATED"/>
    <property type="match status" value="1"/>
</dbReference>
<dbReference type="PANTHER" id="PTHR28037">
    <property type="entry name" value="ALCOHOL O-ACETYLTRANSFERASE 1-RELATED"/>
    <property type="match status" value="1"/>
</dbReference>
<dbReference type="InterPro" id="IPR052058">
    <property type="entry name" value="Alcohol_O-acetyltransferase"/>
</dbReference>
<dbReference type="OrthoDB" id="2150604at2759"/>
<proteinExistence type="predicted"/>
<organism evidence="1 2">
    <name type="scientific">Plectosphaerella plurivora</name>
    <dbReference type="NCBI Taxonomy" id="936078"/>
    <lineage>
        <taxon>Eukaryota</taxon>
        <taxon>Fungi</taxon>
        <taxon>Dikarya</taxon>
        <taxon>Ascomycota</taxon>
        <taxon>Pezizomycotina</taxon>
        <taxon>Sordariomycetes</taxon>
        <taxon>Hypocreomycetidae</taxon>
        <taxon>Glomerellales</taxon>
        <taxon>Plectosphaerellaceae</taxon>
        <taxon>Plectosphaerella</taxon>
    </lineage>
</organism>
<name>A0A9P8V7J7_9PEZI</name>
<gene>
    <name evidence="1" type="ORF">F5X68DRAFT_234561</name>
</gene>
<dbReference type="Pfam" id="PF07247">
    <property type="entry name" value="AATase"/>
    <property type="match status" value="1"/>
</dbReference>
<evidence type="ECO:0008006" key="3">
    <source>
        <dbReference type="Google" id="ProtNLM"/>
    </source>
</evidence>
<dbReference type="Proteomes" id="UP000770015">
    <property type="component" value="Unassembled WGS sequence"/>
</dbReference>
<keyword evidence="2" id="KW-1185">Reference proteome</keyword>
<accession>A0A9P8V7J7</accession>
<dbReference type="AlphaFoldDB" id="A0A9P8V7J7"/>
<dbReference type="EMBL" id="JAGSXJ010000020">
    <property type="protein sequence ID" value="KAH6680045.1"/>
    <property type="molecule type" value="Genomic_DNA"/>
</dbReference>
<evidence type="ECO:0000313" key="1">
    <source>
        <dbReference type="EMBL" id="KAH6680045.1"/>
    </source>
</evidence>
<reference evidence="1" key="1">
    <citation type="journal article" date="2021" name="Nat. Commun.">
        <title>Genetic determinants of endophytism in the Arabidopsis root mycobiome.</title>
        <authorList>
            <person name="Mesny F."/>
            <person name="Miyauchi S."/>
            <person name="Thiergart T."/>
            <person name="Pickel B."/>
            <person name="Atanasova L."/>
            <person name="Karlsson M."/>
            <person name="Huettel B."/>
            <person name="Barry K.W."/>
            <person name="Haridas S."/>
            <person name="Chen C."/>
            <person name="Bauer D."/>
            <person name="Andreopoulos W."/>
            <person name="Pangilinan J."/>
            <person name="LaButti K."/>
            <person name="Riley R."/>
            <person name="Lipzen A."/>
            <person name="Clum A."/>
            <person name="Drula E."/>
            <person name="Henrissat B."/>
            <person name="Kohler A."/>
            <person name="Grigoriev I.V."/>
            <person name="Martin F.M."/>
            <person name="Hacquard S."/>
        </authorList>
    </citation>
    <scope>NUCLEOTIDE SEQUENCE</scope>
    <source>
        <strain evidence="1">MPI-SDFR-AT-0117</strain>
    </source>
</reference>
<sequence length="528" mass="58064">MARGKAAMPIVRRLGFHERLMCARNVLDTYFGTVVASRYTIPTNSAAIGSSQDLEQAIERAIAATILAQPLMQVGLLNPTKTKSAWSYLETLDLQQHIVWINAPNGDDYEGFVRSTSRDRVDEPFPDSANRPGWSVTVIRQGDAATSIDILFNWNHAYFDGTGGKIFHETLLRILNEQASTRLQSQAADLVPQLRDHILTTNTRPKDKQFTPSAEKIVPASLTLPYVAKTVVHELSPPWLFSPDPASSAWAPTRLPPGVEYETIVRGFFIDSQSLNAILEKCRIHNTTLTALLHGIIFVCLMPALAKRNIEAPAASAETAINLRRFFKKTNKPTKNIPAGFNPDQSMGNCVSIFMTRFGETLTQDVNKASAKASQSGMSEGERMTALQHLVWTATGVARDGISSRLGQGMKNDAIGLLPFAGDMKDYYKLLMEKPRYCAWLVTNIGVIDGKGSAAPNEEGGRSAWAIEQCQFTLSADLTGPFYQFATMTVKGGELSVNLSWSRGIIDETIGEELLVGVEKWLHFIAGK</sequence>
<protein>
    <recommendedName>
        <fullName evidence="3">Alcohol acetyltransferase</fullName>
    </recommendedName>
</protein>
<dbReference type="InterPro" id="IPR010828">
    <property type="entry name" value="Atf2/Sli1-like"/>
</dbReference>
<dbReference type="GO" id="GO:0008080">
    <property type="term" value="F:N-acetyltransferase activity"/>
    <property type="evidence" value="ECO:0007669"/>
    <property type="project" value="TreeGrafter"/>
</dbReference>